<keyword evidence="4" id="KW-0551">Lipid droplet</keyword>
<evidence type="ECO:0000256" key="7">
    <source>
        <dbReference type="ARBA" id="ARBA00039150"/>
    </source>
</evidence>
<evidence type="ECO:0000256" key="9">
    <source>
        <dbReference type="SAM" id="MobiDB-lite"/>
    </source>
</evidence>
<dbReference type="AlphaFoldDB" id="A0A6G1SIC5"/>
<comment type="catalytic activity">
    <reaction evidence="8">
        <text>a cholesterol ester + H2O = cholesterol + a fatty acid + H(+)</text>
        <dbReference type="Rhea" id="RHEA:36403"/>
        <dbReference type="ChEBI" id="CHEBI:15377"/>
        <dbReference type="ChEBI" id="CHEBI:15378"/>
        <dbReference type="ChEBI" id="CHEBI:16113"/>
        <dbReference type="ChEBI" id="CHEBI:17002"/>
        <dbReference type="ChEBI" id="CHEBI:28868"/>
        <dbReference type="EC" id="3.1.1.13"/>
    </reaction>
    <physiologicalReaction direction="left-to-right" evidence="8">
        <dbReference type="Rhea" id="RHEA:36404"/>
    </physiologicalReaction>
</comment>
<evidence type="ECO:0000256" key="6">
    <source>
        <dbReference type="ARBA" id="ARBA00031924"/>
    </source>
</evidence>
<feature type="region of interest" description="Disordered" evidence="9">
    <location>
        <begin position="40"/>
        <end position="69"/>
    </location>
</feature>
<protein>
    <recommendedName>
        <fullName evidence="3">Lipid droplet-associated hydrolase</fullName>
        <ecNumber evidence="7">3.1.1.13</ecNumber>
    </recommendedName>
    <alternativeName>
        <fullName evidence="6">Lipid droplet-associated serine hydrolase</fullName>
    </alternativeName>
</protein>
<dbReference type="Gene3D" id="3.40.50.1820">
    <property type="entry name" value="alpha/beta hydrolase"/>
    <property type="match status" value="1"/>
</dbReference>
<reference evidence="10" key="1">
    <citation type="submission" date="2018-10" db="EMBL/GenBank/DDBJ databases">
        <title>Transcriptome assembly of Aceria tosichella (Wheat curl mite) Type 2.</title>
        <authorList>
            <person name="Scully E.D."/>
            <person name="Geib S.M."/>
            <person name="Palmer N.A."/>
            <person name="Gupta A.K."/>
            <person name="Sarath G."/>
            <person name="Tatineni S."/>
        </authorList>
    </citation>
    <scope>NUCLEOTIDE SEQUENCE</scope>
    <source>
        <strain evidence="10">LincolnNE</strain>
    </source>
</reference>
<feature type="compositionally biased region" description="Low complexity" evidence="9">
    <location>
        <begin position="46"/>
        <end position="64"/>
    </location>
</feature>
<dbReference type="Pfam" id="PF10230">
    <property type="entry name" value="LIDHydrolase"/>
    <property type="match status" value="1"/>
</dbReference>
<comment type="subcellular location">
    <subcellularLocation>
        <location evidence="1">Lipid droplet</location>
    </subcellularLocation>
</comment>
<evidence type="ECO:0000256" key="4">
    <source>
        <dbReference type="ARBA" id="ARBA00022677"/>
    </source>
</evidence>
<evidence type="ECO:0000256" key="5">
    <source>
        <dbReference type="ARBA" id="ARBA00022801"/>
    </source>
</evidence>
<evidence type="ECO:0000256" key="2">
    <source>
        <dbReference type="ARBA" id="ARBA00008300"/>
    </source>
</evidence>
<evidence type="ECO:0000256" key="1">
    <source>
        <dbReference type="ARBA" id="ARBA00004502"/>
    </source>
</evidence>
<proteinExistence type="inferred from homology"/>
<organism evidence="10">
    <name type="scientific">Aceria tosichella</name>
    <name type="common">wheat curl mite</name>
    <dbReference type="NCBI Taxonomy" id="561515"/>
    <lineage>
        <taxon>Eukaryota</taxon>
        <taxon>Metazoa</taxon>
        <taxon>Ecdysozoa</taxon>
        <taxon>Arthropoda</taxon>
        <taxon>Chelicerata</taxon>
        <taxon>Arachnida</taxon>
        <taxon>Acari</taxon>
        <taxon>Acariformes</taxon>
        <taxon>Trombidiformes</taxon>
        <taxon>Prostigmata</taxon>
        <taxon>Eupodina</taxon>
        <taxon>Eriophyoidea</taxon>
        <taxon>Eriophyidae</taxon>
        <taxon>Eriophyinae</taxon>
        <taxon>Aceriini</taxon>
        <taxon>Aceria</taxon>
    </lineage>
</organism>
<name>A0A6G1SIC5_9ACAR</name>
<dbReference type="EMBL" id="GGYP01005493">
    <property type="protein sequence ID" value="MDE50264.1"/>
    <property type="molecule type" value="Transcribed_RNA"/>
</dbReference>
<dbReference type="EC" id="3.1.1.13" evidence="7"/>
<gene>
    <name evidence="10" type="ORF">g.4869</name>
</gene>
<dbReference type="GO" id="GO:0019915">
    <property type="term" value="P:lipid storage"/>
    <property type="evidence" value="ECO:0007669"/>
    <property type="project" value="InterPro"/>
</dbReference>
<keyword evidence="5" id="KW-0378">Hydrolase</keyword>
<dbReference type="PANTHER" id="PTHR13390:SF0">
    <property type="entry name" value="LIPID DROPLET-ASSOCIATED HYDROLASE"/>
    <property type="match status" value="1"/>
</dbReference>
<sequence>MSYPEVRHSHVKLNNSVTHLVQYGSNESFIKIAHQSSNTESLETISEQPSMLSSSSQTNNTTSRSKQDGSESAVLKQLIIFVPGNPGILGIYHDFLVSLYKTIVKPSVKNSRIAIVAMSHNNFDHPDCCNYDSSDMICIEDKDLDSFERSKANEYESHNVELQVLNKLIILRKLIKLDPNRYRVVFIGHSIGCYIILRLLQDKTVAFSHAGSILIHPALENLASTKKGTVIARYFNFKVDLAMRFAAYICELLLPNSLRLSLTKRFCSAEFVRFSSEIVLESIAQLGCSKAVAALVEMARSEFKQVLDIDHKTLIEPHASKLRLIYAIGDHWVNVESKQELLDCYPSLHIEEQPTLHAFIMDPQVMSDYAIKIGIMVQDCFD</sequence>
<dbReference type="InterPro" id="IPR029058">
    <property type="entry name" value="AB_hydrolase_fold"/>
</dbReference>
<accession>A0A6G1SIC5</accession>
<dbReference type="GO" id="GO:0004771">
    <property type="term" value="F:sterol ester esterase activity"/>
    <property type="evidence" value="ECO:0007669"/>
    <property type="project" value="UniProtKB-EC"/>
</dbReference>
<evidence type="ECO:0000256" key="8">
    <source>
        <dbReference type="ARBA" id="ARBA00049527"/>
    </source>
</evidence>
<evidence type="ECO:0000313" key="10">
    <source>
        <dbReference type="EMBL" id="MDE50264.1"/>
    </source>
</evidence>
<evidence type="ECO:0000256" key="3">
    <source>
        <dbReference type="ARBA" id="ARBA00019242"/>
    </source>
</evidence>
<dbReference type="SUPFAM" id="SSF53474">
    <property type="entry name" value="alpha/beta-Hydrolases"/>
    <property type="match status" value="1"/>
</dbReference>
<comment type="similarity">
    <text evidence="2">Belongs to the AB hydrolase superfamily. LDAH family.</text>
</comment>
<dbReference type="PANTHER" id="PTHR13390">
    <property type="entry name" value="LIPASE"/>
    <property type="match status" value="1"/>
</dbReference>
<dbReference type="InterPro" id="IPR019363">
    <property type="entry name" value="LDAH"/>
</dbReference>
<dbReference type="GO" id="GO:0005811">
    <property type="term" value="C:lipid droplet"/>
    <property type="evidence" value="ECO:0007669"/>
    <property type="project" value="UniProtKB-SubCell"/>
</dbReference>